<accession>A0A2G8K8T8</accession>
<feature type="region of interest" description="Disordered" evidence="1">
    <location>
        <begin position="118"/>
        <end position="145"/>
    </location>
</feature>
<evidence type="ECO:0000313" key="3">
    <source>
        <dbReference type="Proteomes" id="UP000230750"/>
    </source>
</evidence>
<dbReference type="PANTHER" id="PTHR46704">
    <property type="entry name" value="CXC DOMAIN-CONTAINING PROTEIN-RELATED"/>
    <property type="match status" value="1"/>
</dbReference>
<dbReference type="PANTHER" id="PTHR46704:SF9">
    <property type="entry name" value="BHLH DOMAIN-CONTAINING PROTEIN"/>
    <property type="match status" value="1"/>
</dbReference>
<evidence type="ECO:0000313" key="2">
    <source>
        <dbReference type="EMBL" id="PIK44379.1"/>
    </source>
</evidence>
<protein>
    <submittedName>
        <fullName evidence="2">Uncharacterized protein</fullName>
    </submittedName>
</protein>
<reference evidence="2 3" key="1">
    <citation type="journal article" date="2017" name="PLoS Biol.">
        <title>The sea cucumber genome provides insights into morphological evolution and visceral regeneration.</title>
        <authorList>
            <person name="Zhang X."/>
            <person name="Sun L."/>
            <person name="Yuan J."/>
            <person name="Sun Y."/>
            <person name="Gao Y."/>
            <person name="Zhang L."/>
            <person name="Li S."/>
            <person name="Dai H."/>
            <person name="Hamel J.F."/>
            <person name="Liu C."/>
            <person name="Yu Y."/>
            <person name="Liu S."/>
            <person name="Lin W."/>
            <person name="Guo K."/>
            <person name="Jin S."/>
            <person name="Xu P."/>
            <person name="Storey K.B."/>
            <person name="Huan P."/>
            <person name="Zhang T."/>
            <person name="Zhou Y."/>
            <person name="Zhang J."/>
            <person name="Lin C."/>
            <person name="Li X."/>
            <person name="Xing L."/>
            <person name="Huo D."/>
            <person name="Sun M."/>
            <person name="Wang L."/>
            <person name="Mercier A."/>
            <person name="Li F."/>
            <person name="Yang H."/>
            <person name="Xiang J."/>
        </authorList>
    </citation>
    <scope>NUCLEOTIDE SEQUENCE [LARGE SCALE GENOMIC DNA]</scope>
    <source>
        <strain evidence="2">Shaxun</strain>
        <tissue evidence="2">Muscle</tissue>
    </source>
</reference>
<proteinExistence type="predicted"/>
<evidence type="ECO:0000256" key="1">
    <source>
        <dbReference type="SAM" id="MobiDB-lite"/>
    </source>
</evidence>
<gene>
    <name evidence="2" type="ORF">BSL78_18773</name>
</gene>
<name>A0A2G8K8T8_STIJA</name>
<organism evidence="2 3">
    <name type="scientific">Stichopus japonicus</name>
    <name type="common">Sea cucumber</name>
    <dbReference type="NCBI Taxonomy" id="307972"/>
    <lineage>
        <taxon>Eukaryota</taxon>
        <taxon>Metazoa</taxon>
        <taxon>Echinodermata</taxon>
        <taxon>Eleutherozoa</taxon>
        <taxon>Echinozoa</taxon>
        <taxon>Holothuroidea</taxon>
        <taxon>Aspidochirotacea</taxon>
        <taxon>Aspidochirotida</taxon>
        <taxon>Stichopodidae</taxon>
        <taxon>Apostichopus</taxon>
    </lineage>
</organism>
<dbReference type="EMBL" id="MRZV01000780">
    <property type="protein sequence ID" value="PIK44379.1"/>
    <property type="molecule type" value="Genomic_DNA"/>
</dbReference>
<dbReference type="AlphaFoldDB" id="A0A2G8K8T8"/>
<dbReference type="OrthoDB" id="6086828at2759"/>
<dbReference type="Proteomes" id="UP000230750">
    <property type="component" value="Unassembled WGS sequence"/>
</dbReference>
<keyword evidence="3" id="KW-1185">Reference proteome</keyword>
<comment type="caution">
    <text evidence="2">The sequence shown here is derived from an EMBL/GenBank/DDBJ whole genome shotgun (WGS) entry which is preliminary data.</text>
</comment>
<sequence length="1159" mass="131169">MAASSSGGVSQNSLKENCLMHVKDCSKSKFIELTSSSLDRFKKFALEWTKFDCKEAEIARNSATAIGLTLTDSECVGEVSLHPDIGYHYDCYKRFCDISKVKRQAKLAEKRAAETNVNKLDDDADEKEPPRKRALRSDSASGPREWRERHMFPNECIICHSVKTKRNKFTGKRLVVKLMRCEIINGGKLLEAARQKKHVELLQQIEGEDLVARELKYHWECFRDFTRFISKKSKVGLTDSQKRYMPSFEEFSDKTIRKRLLEGKEILTLARLNRIFIRTIKEVEGIDAPYRTWNLKKRLQKAFPQLVFVNPSHRNMSTIVLSERLCAEELAKDLADDYYTSTDSSTEEEQHMEKEQTYSTEGYVRVLFNAALMTKFELEKKSLSIPWPPAAEDLTIQKTKELVPHCLFNFLAWLTGAADEPEDAKFVAVSNENEKKLLSIAQDILFIAKGGKQPLPKHFALATAVRHLTGSAQLVGILNGLGHSIAHSTLLEYNTALAMRQIDLGENALPPEIQPNHFTTIVWDNIDFGEETLSGKGTTHSTNGIMIQRPRQSARITSTPAMKRTRARTLQPPPVEITPFLGCGEKRGPFCIGKDVDVGKNSYKGSEIDGRNLDMAYNLVRSKFSGIPGWTGFNTYLSTKIPQRSVIAYLPVLNASPTEMDTVQTTLTRSLKYADSLGQDVMVLVFDQAIYAKAQQIRWRDETLKQRLVIRLGMFHTKMAYLACIGKRYKDAGLSDILIESGVIALGSINGVMNGHHYNRSMRAHKLMHDALRNLQWEAYIESVPEQERLTINDILTKLKSGFHKKEVSSIVSSNDFQSVVSSFQDFLAKMNKESPTFAFWSSYVNMVENVLLLTRATRTGNWQLHLSIIRRILPWMFAYDRPNYSRYLSAYYLEMCDLQTTHPLAYDALSSGEFAVQRQEGHGFAQVECDICIEQTVNRDAKTKGGLVGFTTNHGAVLRWLLTQHQCSAITNECKAMTAKKGQARIRKDLDQSRIEHDEKDVESIVSIVRNMVNPFDVEGDNLLHLSSGVVASDKVKHDLMQAEEIGVTKFTAFCRNNLQKESTSFYDPIKRCNLATFEAAKKKTMTKVKGKTVTLKADRKLLARLVFIAKVRNIDIQNLMTYCLGPLPLPFATEQGALVKTNKATLMHCVESAAKRQ</sequence>